<feature type="transmembrane region" description="Helical" evidence="1">
    <location>
        <begin position="144"/>
        <end position="175"/>
    </location>
</feature>
<keyword evidence="1" id="KW-0812">Transmembrane</keyword>
<keyword evidence="3" id="KW-1185">Reference proteome</keyword>
<dbReference type="EnsemblMetazoa" id="CJA38164a.1">
    <property type="protein sequence ID" value="CJA38164a.1"/>
    <property type="gene ID" value="WBGene00214011"/>
</dbReference>
<proteinExistence type="predicted"/>
<organism evidence="2 3">
    <name type="scientific">Caenorhabditis japonica</name>
    <dbReference type="NCBI Taxonomy" id="281687"/>
    <lineage>
        <taxon>Eukaryota</taxon>
        <taxon>Metazoa</taxon>
        <taxon>Ecdysozoa</taxon>
        <taxon>Nematoda</taxon>
        <taxon>Chromadorea</taxon>
        <taxon>Rhabditida</taxon>
        <taxon>Rhabditina</taxon>
        <taxon>Rhabditomorpha</taxon>
        <taxon>Rhabditoidea</taxon>
        <taxon>Rhabditidae</taxon>
        <taxon>Peloderinae</taxon>
        <taxon>Caenorhabditis</taxon>
    </lineage>
</organism>
<reference evidence="3" key="1">
    <citation type="submission" date="2010-08" db="EMBL/GenBank/DDBJ databases">
        <authorList>
            <consortium name="Caenorhabditis japonica Sequencing Consortium"/>
            <person name="Wilson R.K."/>
        </authorList>
    </citation>
    <scope>NUCLEOTIDE SEQUENCE [LARGE SCALE GENOMIC DNA]</scope>
    <source>
        <strain evidence="3">DF5081</strain>
    </source>
</reference>
<sequence length="190" mass="21740">MALKTRIQDFPELEEHLFDWGTSNGFIKNVSQLLLEVEALPTQFATKANRFKDIGEEFTKLERFPLYLLDFLVLTSIIESLKRSSIGMFDELNNVEESLEGLSLLQYSSQPPDEHLTEKLVKAEKALRNLFGKAVTLSPSWVDILWFVLSAVFWLILCVVAIVASTILGIVISWIKEGWEKYEEQNRIGT</sequence>
<reference evidence="2" key="2">
    <citation type="submission" date="2022-06" db="UniProtKB">
        <authorList>
            <consortium name="EnsemblMetazoa"/>
        </authorList>
    </citation>
    <scope>IDENTIFICATION</scope>
    <source>
        <strain evidence="2">DF5081</strain>
    </source>
</reference>
<evidence type="ECO:0000256" key="1">
    <source>
        <dbReference type="SAM" id="Phobius"/>
    </source>
</evidence>
<evidence type="ECO:0000313" key="2">
    <source>
        <dbReference type="EnsemblMetazoa" id="CJA38164a.1"/>
    </source>
</evidence>
<evidence type="ECO:0000313" key="3">
    <source>
        <dbReference type="Proteomes" id="UP000005237"/>
    </source>
</evidence>
<accession>A0A8R1EMG2</accession>
<keyword evidence="1" id="KW-1133">Transmembrane helix</keyword>
<dbReference type="AlphaFoldDB" id="A0A8R1EMG2"/>
<protein>
    <submittedName>
        <fullName evidence="2">Uncharacterized protein</fullName>
    </submittedName>
</protein>
<keyword evidence="1" id="KW-0472">Membrane</keyword>
<name>A0A8R1EMG2_CAEJA</name>
<dbReference type="Proteomes" id="UP000005237">
    <property type="component" value="Unassembled WGS sequence"/>
</dbReference>